<keyword evidence="2" id="KW-1185">Reference proteome</keyword>
<dbReference type="EMBL" id="CM043016">
    <property type="protein sequence ID" value="KAI4468269.1"/>
    <property type="molecule type" value="Genomic_DNA"/>
</dbReference>
<protein>
    <submittedName>
        <fullName evidence="1">52 kDa repressor of the inhibitor of the protein kinase-like protein-related</fullName>
    </submittedName>
</protein>
<comment type="caution">
    <text evidence="1">The sequence shown here is derived from an EMBL/GenBank/DDBJ whole genome shotgun (WGS) entry which is preliminary data.</text>
</comment>
<sequence>MDESGLTTVQKKSQKIYAAKSRKQVGALSSAERGQHVTVICAMNAIGTYGPPAFIFPRQRMKDELMSGSIHFAQEKGWMTTEVFGKWLKHFLRYTKAPQDNKVLLLLGAHGSHKGLEALEFAKENGIIIFKKKWTFEIFFKRKTTYEECNNSSKKIGLQTDDSPNPAPSTSSDIPAEGYKEHVIAEAKLSGQTEDIGNVVNYSLMSESDKQKYDLLTSPYTPSPAVTHEISIPGQTAWHKDSAVRAKNFIDIFSDKKLDILSLIDDGKKKNIEENRKNILSIIKTIVFCGTHDMPLRESSKNSGNFTDLLKFRIDAGDKILENHLFNAAVYWRTADISGHEQLSIGIRYLYDENENFTLKEEFLGFVILDKLNADSIASSILEFLEKSGLNMDKLVAQGYDGCSTMAGEIHGVQKNIHDKYKKAFYFHCASHKLNLVINDIREILMNSSTTKRAAQLWAAMNSFTFVICLTVASKYSNILEPVANTLQGVSKIFSDVHNHINLITNTCQKHRLEADTIFADVFSNALSSCEALNIEVGKPRICGRQIHRSNYESDSVEDYFRKSIFIPYLDHLILALKTRFSKEHEIAFSLFDILPKNIKSLDVKSFAVKVGNLYSIENLDSELNIWKEYLTQSQIAENITIEDLIGHCKFFPAVKDICILLLTLPCTTCTVAVLAPYAALRPG</sequence>
<proteinExistence type="predicted"/>
<dbReference type="Proteomes" id="UP001056778">
    <property type="component" value="Chromosome 2"/>
</dbReference>
<gene>
    <name evidence="1" type="ORF">MML48_2g00010696</name>
</gene>
<evidence type="ECO:0000313" key="2">
    <source>
        <dbReference type="Proteomes" id="UP001056778"/>
    </source>
</evidence>
<reference evidence="1" key="1">
    <citation type="submission" date="2022-04" db="EMBL/GenBank/DDBJ databases">
        <title>Chromosome-scale genome assembly of Holotrichia oblita Faldermann.</title>
        <authorList>
            <person name="Rongchong L."/>
        </authorList>
    </citation>
    <scope>NUCLEOTIDE SEQUENCE</scope>
    <source>
        <strain evidence="1">81SQS9</strain>
    </source>
</reference>
<name>A0ACB9TNA4_HOLOL</name>
<accession>A0ACB9TNA4</accession>
<evidence type="ECO:0000313" key="1">
    <source>
        <dbReference type="EMBL" id="KAI4468269.1"/>
    </source>
</evidence>
<organism evidence="1 2">
    <name type="scientific">Holotrichia oblita</name>
    <name type="common">Chafer beetle</name>
    <dbReference type="NCBI Taxonomy" id="644536"/>
    <lineage>
        <taxon>Eukaryota</taxon>
        <taxon>Metazoa</taxon>
        <taxon>Ecdysozoa</taxon>
        <taxon>Arthropoda</taxon>
        <taxon>Hexapoda</taxon>
        <taxon>Insecta</taxon>
        <taxon>Pterygota</taxon>
        <taxon>Neoptera</taxon>
        <taxon>Endopterygota</taxon>
        <taxon>Coleoptera</taxon>
        <taxon>Polyphaga</taxon>
        <taxon>Scarabaeiformia</taxon>
        <taxon>Scarabaeidae</taxon>
        <taxon>Melolonthinae</taxon>
        <taxon>Holotrichia</taxon>
    </lineage>
</organism>